<feature type="domain" description="Transposase IS200-like" evidence="1">
    <location>
        <begin position="11"/>
        <end position="128"/>
    </location>
</feature>
<organism evidence="2">
    <name type="scientific">Microscilla sp. PRE1</name>
    <dbReference type="NCBI Taxonomy" id="155537"/>
    <lineage>
        <taxon>Bacteria</taxon>
        <taxon>Pseudomonadati</taxon>
        <taxon>Bacteroidota</taxon>
        <taxon>Cytophagia</taxon>
        <taxon>Cytophagales</taxon>
        <taxon>Microscillaceae</taxon>
        <taxon>Microscilla</taxon>
    </lineage>
</organism>
<dbReference type="Pfam" id="PF01797">
    <property type="entry name" value="Y1_Tnp"/>
    <property type="match status" value="1"/>
</dbReference>
<dbReference type="GO" id="GO:0006313">
    <property type="term" value="P:DNA transposition"/>
    <property type="evidence" value="ECO:0007669"/>
    <property type="project" value="InterPro"/>
</dbReference>
<dbReference type="Gene3D" id="3.30.70.1290">
    <property type="entry name" value="Transposase IS200-like"/>
    <property type="match status" value="1"/>
</dbReference>
<dbReference type="NCBIfam" id="NF033573">
    <property type="entry name" value="transpos_IS200"/>
    <property type="match status" value="1"/>
</dbReference>
<dbReference type="EMBL" id="AF339846">
    <property type="protein sequence ID" value="AAK62840.1"/>
    <property type="molecule type" value="Genomic_DNA"/>
</dbReference>
<keyword evidence="2" id="KW-0614">Plasmid</keyword>
<dbReference type="PANTHER" id="PTHR33360">
    <property type="entry name" value="TRANSPOSASE FOR INSERTION SEQUENCE ELEMENT IS200"/>
    <property type="match status" value="1"/>
</dbReference>
<name>Q93PB3_9BACT</name>
<dbReference type="AlphaFoldDB" id="Q93PB3"/>
<evidence type="ECO:0000313" key="2">
    <source>
        <dbReference type="EMBL" id="AAK62840.1"/>
    </source>
</evidence>
<geneLocation type="plasmid" evidence="2">
    <name>pSD15</name>
</geneLocation>
<dbReference type="GO" id="GO:0004803">
    <property type="term" value="F:transposase activity"/>
    <property type="evidence" value="ECO:0007669"/>
    <property type="project" value="InterPro"/>
</dbReference>
<dbReference type="PANTHER" id="PTHR33360:SF2">
    <property type="entry name" value="TRANSPOSASE FOR INSERTION SEQUENCE ELEMENT IS200"/>
    <property type="match status" value="1"/>
</dbReference>
<accession>Q93PB3</accession>
<dbReference type="GO" id="GO:0003677">
    <property type="term" value="F:DNA binding"/>
    <property type="evidence" value="ECO:0007669"/>
    <property type="project" value="InterPro"/>
</dbReference>
<proteinExistence type="predicted"/>
<protein>
    <submittedName>
        <fullName evidence="2">MS118, putative transposase</fullName>
    </submittedName>
</protein>
<dbReference type="SMART" id="SM01321">
    <property type="entry name" value="Y1_Tnp"/>
    <property type="match status" value="1"/>
</dbReference>
<evidence type="ECO:0000259" key="1">
    <source>
        <dbReference type="SMART" id="SM01321"/>
    </source>
</evidence>
<reference evidence="2" key="1">
    <citation type="journal article" date="2001" name="Appl. Environ. Microbiol.">
        <title>Sequence analysis of a 101-kilobase plasmid required for agar degradation by a Microscilla isolate.</title>
        <authorList>
            <person name="Zhong Z."/>
            <person name="Toukdarian A."/>
            <person name="Helinski D."/>
            <person name="Knauf V."/>
            <person name="Sykes S."/>
            <person name="Wilkinson J.E."/>
            <person name="O'Bryne C."/>
            <person name="Shea T."/>
            <person name="DeLoughery C."/>
            <person name="Caspi R."/>
        </authorList>
    </citation>
    <scope>NUCLEOTIDE SEQUENCE</scope>
    <source>
        <strain evidence="2">PRE1</strain>
        <plasmid evidence="2">pSD15</plasmid>
    </source>
</reference>
<dbReference type="InterPro" id="IPR036515">
    <property type="entry name" value="Transposase_17_sf"/>
</dbReference>
<dbReference type="InterPro" id="IPR002686">
    <property type="entry name" value="Transposase_17"/>
</dbReference>
<dbReference type="RefSeq" id="WP_010925632.1">
    <property type="nucleotide sequence ID" value="NC_002806.1"/>
</dbReference>
<sequence length="141" mass="16724">MQNYRKGSHTLFDLKYHLVWITKYRKQVLVGSVAERSRELIREICKANDVEIVKGHVSKDHIHLFVSVPPKLSVSKLMQYLKGKTSHKMLFEFKHLQRQFWGKHIWTRGYFAVSNVTDEVIMQYIENQDVEQKDDNFEIGS</sequence>
<dbReference type="SUPFAM" id="SSF143422">
    <property type="entry name" value="Transposase IS200-like"/>
    <property type="match status" value="1"/>
</dbReference>